<dbReference type="Proteomes" id="UP000250572">
    <property type="component" value="Unassembled WGS sequence"/>
</dbReference>
<organism evidence="1 2">
    <name type="scientific">Gambusia affinis</name>
    <name type="common">Western mosquitofish</name>
    <name type="synonym">Heterandria affinis</name>
    <dbReference type="NCBI Taxonomy" id="33528"/>
    <lineage>
        <taxon>Eukaryota</taxon>
        <taxon>Metazoa</taxon>
        <taxon>Chordata</taxon>
        <taxon>Craniata</taxon>
        <taxon>Vertebrata</taxon>
        <taxon>Euteleostomi</taxon>
        <taxon>Actinopterygii</taxon>
        <taxon>Neopterygii</taxon>
        <taxon>Teleostei</taxon>
        <taxon>Neoteleostei</taxon>
        <taxon>Acanthomorphata</taxon>
        <taxon>Ovalentaria</taxon>
        <taxon>Atherinomorphae</taxon>
        <taxon>Cyprinodontiformes</taxon>
        <taxon>Poeciliidae</taxon>
        <taxon>Poeciliinae</taxon>
        <taxon>Gambusia</taxon>
    </lineage>
</organism>
<name>A0A315VB26_GAMAF</name>
<accession>A0A315VB26</accession>
<gene>
    <name evidence="1" type="ORF">CCH79_00017704</name>
</gene>
<sequence>MIVNQNVTIRGLTDQEDFTGVFGAEQRSFSSKRFDGGVEHLVIKLSLKLAEGLRLTAGSGPGQLRS</sequence>
<keyword evidence="2" id="KW-1185">Reference proteome</keyword>
<evidence type="ECO:0000313" key="2">
    <source>
        <dbReference type="Proteomes" id="UP000250572"/>
    </source>
</evidence>
<dbReference type="EMBL" id="NHOQ01001985">
    <property type="protein sequence ID" value="PWA20126.1"/>
    <property type="molecule type" value="Genomic_DNA"/>
</dbReference>
<proteinExistence type="predicted"/>
<reference evidence="1 2" key="1">
    <citation type="journal article" date="2018" name="G3 (Bethesda)">
        <title>A High-Quality Reference Genome for the Invasive Mosquitofish Gambusia affinis Using a Chicago Library.</title>
        <authorList>
            <person name="Hoffberg S.L."/>
            <person name="Troendle N.J."/>
            <person name="Glenn T.C."/>
            <person name="Mahmud O."/>
            <person name="Louha S."/>
            <person name="Chalopin D."/>
            <person name="Bennetzen J.L."/>
            <person name="Mauricio R."/>
        </authorList>
    </citation>
    <scope>NUCLEOTIDE SEQUENCE [LARGE SCALE GENOMIC DNA]</scope>
    <source>
        <strain evidence="1">NE01/NJP1002.9</strain>
        <tissue evidence="1">Muscle</tissue>
    </source>
</reference>
<comment type="caution">
    <text evidence="1">The sequence shown here is derived from an EMBL/GenBank/DDBJ whole genome shotgun (WGS) entry which is preliminary data.</text>
</comment>
<protein>
    <submittedName>
        <fullName evidence="1">Uncharacterized protein</fullName>
    </submittedName>
</protein>
<dbReference type="AlphaFoldDB" id="A0A315VB26"/>
<evidence type="ECO:0000313" key="1">
    <source>
        <dbReference type="EMBL" id="PWA20126.1"/>
    </source>
</evidence>